<accession>A0A2T7PST4</accession>
<comment type="caution">
    <text evidence="1">The sequence shown here is derived from an EMBL/GenBank/DDBJ whole genome shotgun (WGS) entry which is preliminary data.</text>
</comment>
<dbReference type="AlphaFoldDB" id="A0A2T7PST4"/>
<evidence type="ECO:0000313" key="1">
    <source>
        <dbReference type="EMBL" id="PVD36479.1"/>
    </source>
</evidence>
<sequence>MPVRRVRADANRMNVLLAHRCGTLHSAALRCSGWMGSLCTETLKSQHVRMHIDFILIRLCRTLASKRSVDGVKVITVCAAYSLWVRAYVVARAALHNTTLAIFARRIE</sequence>
<evidence type="ECO:0000313" key="2">
    <source>
        <dbReference type="Proteomes" id="UP000245119"/>
    </source>
</evidence>
<gene>
    <name evidence="1" type="ORF">C0Q70_03463</name>
</gene>
<organism evidence="1 2">
    <name type="scientific">Pomacea canaliculata</name>
    <name type="common">Golden apple snail</name>
    <dbReference type="NCBI Taxonomy" id="400727"/>
    <lineage>
        <taxon>Eukaryota</taxon>
        <taxon>Metazoa</taxon>
        <taxon>Spiralia</taxon>
        <taxon>Lophotrochozoa</taxon>
        <taxon>Mollusca</taxon>
        <taxon>Gastropoda</taxon>
        <taxon>Caenogastropoda</taxon>
        <taxon>Architaenioglossa</taxon>
        <taxon>Ampullarioidea</taxon>
        <taxon>Ampullariidae</taxon>
        <taxon>Pomacea</taxon>
    </lineage>
</organism>
<proteinExistence type="predicted"/>
<dbReference type="EMBL" id="PZQS01000002">
    <property type="protein sequence ID" value="PVD36479.1"/>
    <property type="molecule type" value="Genomic_DNA"/>
</dbReference>
<reference evidence="1 2" key="1">
    <citation type="submission" date="2018-04" db="EMBL/GenBank/DDBJ databases">
        <title>The genome of golden apple snail Pomacea canaliculata provides insight into stress tolerance and invasive adaptation.</title>
        <authorList>
            <person name="Liu C."/>
            <person name="Liu B."/>
            <person name="Ren Y."/>
            <person name="Zhang Y."/>
            <person name="Wang H."/>
            <person name="Li S."/>
            <person name="Jiang F."/>
            <person name="Yin L."/>
            <person name="Zhang G."/>
            <person name="Qian W."/>
            <person name="Fan W."/>
        </authorList>
    </citation>
    <scope>NUCLEOTIDE SEQUENCE [LARGE SCALE GENOMIC DNA]</scope>
    <source>
        <strain evidence="1">SZHN2017</strain>
        <tissue evidence="1">Muscle</tissue>
    </source>
</reference>
<protein>
    <submittedName>
        <fullName evidence="1">Uncharacterized protein</fullName>
    </submittedName>
</protein>
<dbReference type="Proteomes" id="UP000245119">
    <property type="component" value="Linkage Group LG2"/>
</dbReference>
<name>A0A2T7PST4_POMCA</name>
<keyword evidence="2" id="KW-1185">Reference proteome</keyword>